<dbReference type="KEGG" id="meiy:MIN45_P1870"/>
<evidence type="ECO:0000256" key="5">
    <source>
        <dbReference type="ARBA" id="ARBA00023136"/>
    </source>
</evidence>
<feature type="transmembrane region" description="Helical" evidence="6">
    <location>
        <begin position="62"/>
        <end position="81"/>
    </location>
</feature>
<dbReference type="AlphaFoldDB" id="A0AAU9CPD2"/>
<sequence length="227" mass="24701">MATLESLYGQAVFLLAALVLFTSFVMLAQSRVTTLVNLFALQGLLLTGTTALVAIVQNSPHLLVSATLTLGLKVILIPLLLHWLILRMGLHRATDEVRRPLQLLLGAASLVVFSYWITLPVVQLSELETRNIIAASTATLLLGMLLMISHRQAISQVVGFMAMENALFFSAVVSTHGMPMVVELGVAFDVMVAAVIFGVFFFQIRESIDSLDVDALSRLTESEESES</sequence>
<dbReference type="InterPro" id="IPR038730">
    <property type="entry name" value="HyfE-like"/>
</dbReference>
<evidence type="ECO:0000256" key="4">
    <source>
        <dbReference type="ARBA" id="ARBA00022989"/>
    </source>
</evidence>
<keyword evidence="2" id="KW-1003">Cell membrane</keyword>
<evidence type="ECO:0000256" key="3">
    <source>
        <dbReference type="ARBA" id="ARBA00022692"/>
    </source>
</evidence>
<keyword evidence="8" id="KW-1185">Reference proteome</keyword>
<dbReference type="RefSeq" id="WP_286291849.1">
    <property type="nucleotide sequence ID" value="NZ_AP024718.1"/>
</dbReference>
<dbReference type="PANTHER" id="PTHR38601:SF1">
    <property type="entry name" value="HYDROGENASE-4 COMPONENT E"/>
    <property type="match status" value="1"/>
</dbReference>
<feature type="transmembrane region" description="Helical" evidence="6">
    <location>
        <begin position="101"/>
        <end position="119"/>
    </location>
</feature>
<evidence type="ECO:0000256" key="6">
    <source>
        <dbReference type="SAM" id="Phobius"/>
    </source>
</evidence>
<keyword evidence="4 6" id="KW-1133">Transmembrane helix</keyword>
<keyword evidence="5 6" id="KW-0472">Membrane</keyword>
<keyword evidence="3 6" id="KW-0812">Transmembrane</keyword>
<proteinExistence type="predicted"/>
<dbReference type="PANTHER" id="PTHR38601">
    <property type="entry name" value="HYDROGENASE-4 COMPONENT E"/>
    <property type="match status" value="1"/>
</dbReference>
<gene>
    <name evidence="7" type="ORF">MIN45_P1870</name>
</gene>
<dbReference type="GO" id="GO:0005886">
    <property type="term" value="C:plasma membrane"/>
    <property type="evidence" value="ECO:0007669"/>
    <property type="project" value="UniProtKB-SubCell"/>
</dbReference>
<evidence type="ECO:0000256" key="1">
    <source>
        <dbReference type="ARBA" id="ARBA00004651"/>
    </source>
</evidence>
<evidence type="ECO:0000313" key="7">
    <source>
        <dbReference type="EMBL" id="BCX89497.1"/>
    </source>
</evidence>
<feature type="transmembrane region" description="Helical" evidence="6">
    <location>
        <begin position="184"/>
        <end position="202"/>
    </location>
</feature>
<feature type="transmembrane region" description="Helical" evidence="6">
    <location>
        <begin position="35"/>
        <end position="56"/>
    </location>
</feature>
<feature type="transmembrane region" description="Helical" evidence="6">
    <location>
        <begin position="6"/>
        <end position="28"/>
    </location>
</feature>
<feature type="transmembrane region" description="Helical" evidence="6">
    <location>
        <begin position="131"/>
        <end position="148"/>
    </location>
</feature>
<dbReference type="EMBL" id="AP024718">
    <property type="protein sequence ID" value="BCX89497.1"/>
    <property type="molecule type" value="Genomic_DNA"/>
</dbReference>
<comment type="subcellular location">
    <subcellularLocation>
        <location evidence="1">Cell membrane</location>
        <topology evidence="1">Multi-pass membrane protein</topology>
    </subcellularLocation>
</comment>
<name>A0AAU9CPD2_9GAMM</name>
<evidence type="ECO:0000256" key="2">
    <source>
        <dbReference type="ARBA" id="ARBA00022475"/>
    </source>
</evidence>
<organism evidence="7 8">
    <name type="scientific">Methylomarinovum tepidoasis</name>
    <dbReference type="NCBI Taxonomy" id="2840183"/>
    <lineage>
        <taxon>Bacteria</taxon>
        <taxon>Pseudomonadati</taxon>
        <taxon>Pseudomonadota</taxon>
        <taxon>Gammaproteobacteria</taxon>
        <taxon>Methylococcales</taxon>
        <taxon>Methylothermaceae</taxon>
        <taxon>Methylomarinovum</taxon>
    </lineage>
</organism>
<dbReference type="Proteomes" id="UP001321450">
    <property type="component" value="Chromosome"/>
</dbReference>
<reference evidence="8" key="1">
    <citation type="journal article" date="2024" name="Int. J. Syst. Evol. Microbiol.">
        <title>Methylomarinovum tepidoasis sp. nov., a moderately thermophilic methanotroph of the family Methylothermaceae isolated from a deep-sea hydrothermal field.</title>
        <authorList>
            <person name="Hirayama H."/>
            <person name="Takaki Y."/>
            <person name="Abe M."/>
            <person name="Miyazaki M."/>
            <person name="Uematsu K."/>
            <person name="Matsui Y."/>
            <person name="Takai K."/>
        </authorList>
    </citation>
    <scope>NUCLEOTIDE SEQUENCE [LARGE SCALE GENOMIC DNA]</scope>
    <source>
        <strain evidence="8">IN45</strain>
    </source>
</reference>
<evidence type="ECO:0000313" key="8">
    <source>
        <dbReference type="Proteomes" id="UP001321450"/>
    </source>
</evidence>
<accession>A0AAU9CPD2</accession>
<protein>
    <submittedName>
        <fullName evidence="7">Hydrogenase-4 component E</fullName>
    </submittedName>
</protein>